<gene>
    <name evidence="2" type="ORF">BDZ31_004507</name>
</gene>
<keyword evidence="1" id="KW-0732">Signal</keyword>
<evidence type="ECO:0000313" key="2">
    <source>
        <dbReference type="EMBL" id="MBB4664889.1"/>
    </source>
</evidence>
<name>A0A840IJJ0_9ACTN</name>
<proteinExistence type="predicted"/>
<comment type="caution">
    <text evidence="2">The sequence shown here is derived from an EMBL/GenBank/DDBJ whole genome shotgun (WGS) entry which is preliminary data.</text>
</comment>
<sequence length="354" mass="39919">MRHPERMFPRAAALRAALAAAVAAALIVPASAAAQEPQCAPEPASLLSMRLPDQIVRYRWYDVPVRKRSSTALSAPRQKATLRFKRGAVEWDDTLDTGQYDSFWLVADYGSGPVDVELSYLEHQVTDWGEDGEPWDMSEQEIRELIEEGWVEFYGGLTTTCRRTVTATVPVIEGVRQPKPTIWTFKEAWGEQADAQVRMRRPSGCARRYSAQPFVFSVRRQGTARWTTVSSSDPCEGWKRGGRGAGLRLRADDGTLHFIPLTPARTGITQYSFRIAQGRLTAGGVAVGRTLRKGRFVVRTSHTPTRRIYALVGGYSNAEYWNYCVRYGRDVWHTGDNVYCVKPRETWRNLQVRG</sequence>
<protein>
    <submittedName>
        <fullName evidence="2">Uncharacterized protein</fullName>
    </submittedName>
</protein>
<evidence type="ECO:0000256" key="1">
    <source>
        <dbReference type="SAM" id="SignalP"/>
    </source>
</evidence>
<accession>A0A840IJJ0</accession>
<dbReference type="EMBL" id="JACHNU010000009">
    <property type="protein sequence ID" value="MBB4664889.1"/>
    <property type="molecule type" value="Genomic_DNA"/>
</dbReference>
<keyword evidence="3" id="KW-1185">Reference proteome</keyword>
<feature type="signal peptide" evidence="1">
    <location>
        <begin position="1"/>
        <end position="34"/>
    </location>
</feature>
<feature type="chain" id="PRO_5039195104" evidence="1">
    <location>
        <begin position="35"/>
        <end position="354"/>
    </location>
</feature>
<reference evidence="2 3" key="1">
    <citation type="submission" date="2020-08" db="EMBL/GenBank/DDBJ databases">
        <title>Genomic Encyclopedia of Archaeal and Bacterial Type Strains, Phase II (KMG-II): from individual species to whole genera.</title>
        <authorList>
            <person name="Goeker M."/>
        </authorList>
    </citation>
    <scope>NUCLEOTIDE SEQUENCE [LARGE SCALE GENOMIC DNA]</scope>
    <source>
        <strain evidence="2 3">DSM 23288</strain>
    </source>
</reference>
<organism evidence="2 3">
    <name type="scientific">Conexibacter arvalis</name>
    <dbReference type="NCBI Taxonomy" id="912552"/>
    <lineage>
        <taxon>Bacteria</taxon>
        <taxon>Bacillati</taxon>
        <taxon>Actinomycetota</taxon>
        <taxon>Thermoleophilia</taxon>
        <taxon>Solirubrobacterales</taxon>
        <taxon>Conexibacteraceae</taxon>
        <taxon>Conexibacter</taxon>
    </lineage>
</organism>
<dbReference type="AlphaFoldDB" id="A0A840IJJ0"/>
<dbReference type="Proteomes" id="UP000585272">
    <property type="component" value="Unassembled WGS sequence"/>
</dbReference>
<dbReference type="RefSeq" id="WP_221243270.1">
    <property type="nucleotide sequence ID" value="NZ_JACHNU010000009.1"/>
</dbReference>
<evidence type="ECO:0000313" key="3">
    <source>
        <dbReference type="Proteomes" id="UP000585272"/>
    </source>
</evidence>